<feature type="compositionally biased region" description="Basic and acidic residues" evidence="4">
    <location>
        <begin position="38"/>
        <end position="68"/>
    </location>
</feature>
<dbReference type="VEuPathDB" id="FungiDB:CNBG_1478"/>
<accession>A0A095C493</accession>
<evidence type="ECO:0000256" key="2">
    <source>
        <dbReference type="ARBA" id="ARBA00010895"/>
    </source>
</evidence>
<proteinExistence type="inferred from homology"/>
<evidence type="ECO:0000256" key="1">
    <source>
        <dbReference type="ARBA" id="ARBA00003548"/>
    </source>
</evidence>
<feature type="region of interest" description="Disordered" evidence="4">
    <location>
        <begin position="204"/>
        <end position="231"/>
    </location>
</feature>
<feature type="compositionally biased region" description="Basic residues" evidence="4">
    <location>
        <begin position="77"/>
        <end position="88"/>
    </location>
</feature>
<feature type="compositionally biased region" description="Pro residues" evidence="4">
    <location>
        <begin position="90"/>
        <end position="113"/>
    </location>
</feature>
<reference evidence="5 6" key="1">
    <citation type="journal article" date="2011" name="MBio">
        <title>Genome variation in Cryptococcus gattii, an emerging pathogen of immunocompetent hosts.</title>
        <authorList>
            <person name="D'Souza C.A."/>
            <person name="Kronstad J.W."/>
            <person name="Taylor G."/>
            <person name="Warren R."/>
            <person name="Yuen M."/>
            <person name="Hu G."/>
            <person name="Jung W.H."/>
            <person name="Sham A."/>
            <person name="Kidd S.E."/>
            <person name="Tangen K."/>
            <person name="Lee N."/>
            <person name="Zeilmaker T."/>
            <person name="Sawkins J."/>
            <person name="McVicker G."/>
            <person name="Shah S."/>
            <person name="Gnerre S."/>
            <person name="Griggs A."/>
            <person name="Zeng Q."/>
            <person name="Bartlett K."/>
            <person name="Li W."/>
            <person name="Wang X."/>
            <person name="Heitman J."/>
            <person name="Stajich J.E."/>
            <person name="Fraser J.A."/>
            <person name="Meyer W."/>
            <person name="Carter D."/>
            <person name="Schein J."/>
            <person name="Krzywinski M."/>
            <person name="Kwon-Chung K.J."/>
            <person name="Varma A."/>
            <person name="Wang J."/>
            <person name="Brunham R."/>
            <person name="Fyfe M."/>
            <person name="Ouellette B.F."/>
            <person name="Siddiqui A."/>
            <person name="Marra M."/>
            <person name="Jones S."/>
            <person name="Holt R."/>
            <person name="Birren B.W."/>
            <person name="Galagan J.E."/>
            <person name="Cuomo C.A."/>
        </authorList>
    </citation>
    <scope>NUCLEOTIDE SEQUENCE [LARGE SCALE GENOMIC DNA]</scope>
    <source>
        <strain evidence="5 6">R265</strain>
    </source>
</reference>
<comment type="function">
    <text evidence="1">Required for respiratory activity and maintenance and expression of the mitochondrial genome.</text>
</comment>
<dbReference type="Proteomes" id="UP000029445">
    <property type="component" value="Chromosome 3"/>
</dbReference>
<sequence length="246" mass="26945">MASCLAASSSLGSRLHRTVCLLCPGISRDFSSSSVGSWRKDPPKERFSESSRRARRDVFGKRASKEEDVQVVEAHPKTPKTKKARYRPLLRPPPQPSKSPPPPSSTPAPPLPQRTPHTSSLSEAVAHKSRGPWQPTKKLTFSAMAGLRALHTLDPERFSRAFLSRKFGISHEAVNRILRSKFRGEKVGGIEGLDGVRGLLNDDAPAGGLGKPDLTGTKWDKAPETSERVSPVPAIMRAYGQSRRSR</sequence>
<dbReference type="STRING" id="294750.A0A095C493"/>
<evidence type="ECO:0000256" key="3">
    <source>
        <dbReference type="ARBA" id="ARBA00013566"/>
    </source>
</evidence>
<feature type="compositionally biased region" description="Basic and acidic residues" evidence="4">
    <location>
        <begin position="218"/>
        <end position="227"/>
    </location>
</feature>
<organism evidence="5 6">
    <name type="scientific">Cryptococcus deuterogattii (strain R265)</name>
    <name type="common">Cryptococcus gattii VGII (strain R265)</name>
    <dbReference type="NCBI Taxonomy" id="294750"/>
    <lineage>
        <taxon>Eukaryota</taxon>
        <taxon>Fungi</taxon>
        <taxon>Dikarya</taxon>
        <taxon>Basidiomycota</taxon>
        <taxon>Agaricomycotina</taxon>
        <taxon>Tremellomycetes</taxon>
        <taxon>Tremellales</taxon>
        <taxon>Cryptococcaceae</taxon>
        <taxon>Cryptococcus</taxon>
        <taxon>Cryptococcus gattii species complex</taxon>
    </lineage>
</organism>
<keyword evidence="6" id="KW-1185">Reference proteome</keyword>
<reference evidence="5 6" key="2">
    <citation type="journal article" date="2018" name="Proc. Natl. Acad. Sci.">
        <title>RNAi is a critical determinant of centromere evolution in closely related fungi.</title>
        <authorList>
            <person name="Yadav V."/>
            <person name="Sun S."/>
            <person name="Billmyre R.B."/>
            <person name="Thimmappa B.C."/>
            <person name="Shea T."/>
            <person name="Lintner R."/>
            <person name="Bakkeren G."/>
            <person name="Cuomo C.A."/>
            <person name="Heitman J."/>
            <person name="Sanyal K."/>
        </authorList>
    </citation>
    <scope>NUCLEOTIDE SEQUENCE [LARGE SCALE GENOMIC DNA]</scope>
    <source>
        <strain evidence="5 6">R265</strain>
    </source>
</reference>
<dbReference type="PANTHER" id="PTHR13475:SF3">
    <property type="entry name" value="NEUGRIN"/>
    <property type="match status" value="1"/>
</dbReference>
<dbReference type="OrthoDB" id="5578174at2759"/>
<dbReference type="HOGENOM" id="CLU_1129014_0_0_1"/>
<evidence type="ECO:0000313" key="6">
    <source>
        <dbReference type="Proteomes" id="UP000029445"/>
    </source>
</evidence>
<dbReference type="InterPro" id="IPR010487">
    <property type="entry name" value="NGRN/Rrg9"/>
</dbReference>
<dbReference type="GeneID" id="88177898"/>
<dbReference type="EMBL" id="CP025761">
    <property type="protein sequence ID" value="KGB75640.1"/>
    <property type="molecule type" value="Genomic_DNA"/>
</dbReference>
<comment type="similarity">
    <text evidence="2">Belongs to the RRG9 family.</text>
</comment>
<dbReference type="RefSeq" id="XP_062881579.1">
    <property type="nucleotide sequence ID" value="XM_063025624.1"/>
</dbReference>
<evidence type="ECO:0000256" key="4">
    <source>
        <dbReference type="SAM" id="MobiDB-lite"/>
    </source>
</evidence>
<protein>
    <recommendedName>
        <fullName evidence="3">Required for respiratory growth protein 9, mitochondrial</fullName>
    </recommendedName>
</protein>
<gene>
    <name evidence="5" type="ORF">CNBG_1478</name>
</gene>
<evidence type="ECO:0000313" key="5">
    <source>
        <dbReference type="EMBL" id="KGB75640.1"/>
    </source>
</evidence>
<dbReference type="AlphaFoldDB" id="A0A095C493"/>
<name>A0A095C493_CRYD2</name>
<dbReference type="KEGG" id="cdeu:CNBG_1478"/>
<feature type="region of interest" description="Disordered" evidence="4">
    <location>
        <begin position="30"/>
        <end position="135"/>
    </location>
</feature>
<dbReference type="PANTHER" id="PTHR13475">
    <property type="entry name" value="NEUGRIN"/>
    <property type="match status" value="1"/>
</dbReference>
<dbReference type="GO" id="GO:0005634">
    <property type="term" value="C:nucleus"/>
    <property type="evidence" value="ECO:0007669"/>
    <property type="project" value="TreeGrafter"/>
</dbReference>